<gene>
    <name evidence="2" type="ORF">SDC9_72272</name>
</gene>
<dbReference type="PROSITE" id="PS51257">
    <property type="entry name" value="PROKAR_LIPOPROTEIN"/>
    <property type="match status" value="1"/>
</dbReference>
<evidence type="ECO:0000256" key="1">
    <source>
        <dbReference type="SAM" id="Phobius"/>
    </source>
</evidence>
<feature type="transmembrane region" description="Helical" evidence="1">
    <location>
        <begin position="6"/>
        <end position="32"/>
    </location>
</feature>
<accession>A0A644YAX6</accession>
<organism evidence="2">
    <name type="scientific">bioreactor metagenome</name>
    <dbReference type="NCBI Taxonomy" id="1076179"/>
    <lineage>
        <taxon>unclassified sequences</taxon>
        <taxon>metagenomes</taxon>
        <taxon>ecological metagenomes</taxon>
    </lineage>
</organism>
<protein>
    <submittedName>
        <fullName evidence="2">Uncharacterized protein</fullName>
    </submittedName>
</protein>
<keyword evidence="1" id="KW-1133">Transmembrane helix</keyword>
<sequence>MKNTKILTLILIALIISCFLGKSLFLYTFMSLVTLLILPEIIINSTIQNSRKLIYTILLILICIIAINLFFTKNQLYTYLVIAGTSAIVSTLTKYVKDKKNEEQTK</sequence>
<keyword evidence="1" id="KW-0472">Membrane</keyword>
<dbReference type="AlphaFoldDB" id="A0A644YAX6"/>
<proteinExistence type="predicted"/>
<keyword evidence="1" id="KW-0812">Transmembrane</keyword>
<dbReference type="EMBL" id="VSSQ01004575">
    <property type="protein sequence ID" value="MPM25772.1"/>
    <property type="molecule type" value="Genomic_DNA"/>
</dbReference>
<name>A0A644YAX6_9ZZZZ</name>
<reference evidence="2" key="1">
    <citation type="submission" date="2019-08" db="EMBL/GenBank/DDBJ databases">
        <authorList>
            <person name="Kucharzyk K."/>
            <person name="Murdoch R.W."/>
            <person name="Higgins S."/>
            <person name="Loffler F."/>
        </authorList>
    </citation>
    <scope>NUCLEOTIDE SEQUENCE</scope>
</reference>
<feature type="transmembrane region" description="Helical" evidence="1">
    <location>
        <begin position="53"/>
        <end position="71"/>
    </location>
</feature>
<comment type="caution">
    <text evidence="2">The sequence shown here is derived from an EMBL/GenBank/DDBJ whole genome shotgun (WGS) entry which is preliminary data.</text>
</comment>
<feature type="transmembrane region" description="Helical" evidence="1">
    <location>
        <begin position="77"/>
        <end position="96"/>
    </location>
</feature>
<evidence type="ECO:0000313" key="2">
    <source>
        <dbReference type="EMBL" id="MPM25772.1"/>
    </source>
</evidence>